<evidence type="ECO:0000313" key="1">
    <source>
        <dbReference type="EMBL" id="JAE00014.1"/>
    </source>
</evidence>
<reference evidence="1" key="2">
    <citation type="journal article" date="2015" name="Data Brief">
        <title>Shoot transcriptome of the giant reed, Arundo donax.</title>
        <authorList>
            <person name="Barrero R.A."/>
            <person name="Guerrero F.D."/>
            <person name="Moolhuijzen P."/>
            <person name="Goolsby J.A."/>
            <person name="Tidwell J."/>
            <person name="Bellgard S.E."/>
            <person name="Bellgard M.I."/>
        </authorList>
    </citation>
    <scope>NUCLEOTIDE SEQUENCE</scope>
    <source>
        <tissue evidence="1">Shoot tissue taken approximately 20 cm above the soil surface</tissue>
    </source>
</reference>
<protein>
    <submittedName>
        <fullName evidence="1">Uncharacterized protein</fullName>
    </submittedName>
</protein>
<dbReference type="AlphaFoldDB" id="A0A0A9ELY2"/>
<dbReference type="EMBL" id="GBRH01197882">
    <property type="protein sequence ID" value="JAE00014.1"/>
    <property type="molecule type" value="Transcribed_RNA"/>
</dbReference>
<sequence length="47" mass="5363">MPTVQVHCDERRRNIAVQTIPSLHHKFMQLLPLLDLSTSGQHARDGD</sequence>
<name>A0A0A9ELY2_ARUDO</name>
<proteinExistence type="predicted"/>
<reference evidence="1" key="1">
    <citation type="submission" date="2014-09" db="EMBL/GenBank/DDBJ databases">
        <authorList>
            <person name="Magalhaes I.L.F."/>
            <person name="Oliveira U."/>
            <person name="Santos F.R."/>
            <person name="Vidigal T.H.D.A."/>
            <person name="Brescovit A.D."/>
            <person name="Santos A.J."/>
        </authorList>
    </citation>
    <scope>NUCLEOTIDE SEQUENCE</scope>
    <source>
        <tissue evidence="1">Shoot tissue taken approximately 20 cm above the soil surface</tissue>
    </source>
</reference>
<accession>A0A0A9ELY2</accession>
<organism evidence="1">
    <name type="scientific">Arundo donax</name>
    <name type="common">Giant reed</name>
    <name type="synonym">Donax arundinaceus</name>
    <dbReference type="NCBI Taxonomy" id="35708"/>
    <lineage>
        <taxon>Eukaryota</taxon>
        <taxon>Viridiplantae</taxon>
        <taxon>Streptophyta</taxon>
        <taxon>Embryophyta</taxon>
        <taxon>Tracheophyta</taxon>
        <taxon>Spermatophyta</taxon>
        <taxon>Magnoliopsida</taxon>
        <taxon>Liliopsida</taxon>
        <taxon>Poales</taxon>
        <taxon>Poaceae</taxon>
        <taxon>PACMAD clade</taxon>
        <taxon>Arundinoideae</taxon>
        <taxon>Arundineae</taxon>
        <taxon>Arundo</taxon>
    </lineage>
</organism>